<evidence type="ECO:0000313" key="1">
    <source>
        <dbReference type="EMBL" id="SFW66230.1"/>
    </source>
</evidence>
<gene>
    <name evidence="1" type="ORF">SAMN02927921_03098</name>
</gene>
<dbReference type="STRING" id="1150368.SAMN02927921_03098"/>
<reference evidence="1 2" key="1">
    <citation type="submission" date="2016-11" db="EMBL/GenBank/DDBJ databases">
        <authorList>
            <person name="Jaros S."/>
            <person name="Januszkiewicz K."/>
            <person name="Wedrychowicz H."/>
        </authorList>
    </citation>
    <scope>NUCLEOTIDE SEQUENCE [LARGE SCALE GENOMIC DNA]</scope>
    <source>
        <strain evidence="1 2">CGMCC 1.12145</strain>
    </source>
</reference>
<dbReference type="EMBL" id="FPJE01000018">
    <property type="protein sequence ID" value="SFW66230.1"/>
    <property type="molecule type" value="Genomic_DNA"/>
</dbReference>
<name>A0A1K1R3R6_9FLAO</name>
<protein>
    <submittedName>
        <fullName evidence="1">Uncharacterized protein</fullName>
    </submittedName>
</protein>
<sequence>MFIFFVMLTPFRRLLEPKEKGPEIDYLLKVKISIRTLTKENEEHPDYPSLLSISDILNSYEIENIGIQMDRDKFGKISTPFIP</sequence>
<organism evidence="1 2">
    <name type="scientific">Sinomicrobium oceani</name>
    <dbReference type="NCBI Taxonomy" id="1150368"/>
    <lineage>
        <taxon>Bacteria</taxon>
        <taxon>Pseudomonadati</taxon>
        <taxon>Bacteroidota</taxon>
        <taxon>Flavobacteriia</taxon>
        <taxon>Flavobacteriales</taxon>
        <taxon>Flavobacteriaceae</taxon>
        <taxon>Sinomicrobium</taxon>
    </lineage>
</organism>
<dbReference type="Proteomes" id="UP000182248">
    <property type="component" value="Unassembled WGS sequence"/>
</dbReference>
<accession>A0A1K1R3R6</accession>
<keyword evidence="2" id="KW-1185">Reference proteome</keyword>
<proteinExistence type="predicted"/>
<evidence type="ECO:0000313" key="2">
    <source>
        <dbReference type="Proteomes" id="UP000182248"/>
    </source>
</evidence>
<dbReference type="AlphaFoldDB" id="A0A1K1R3R6"/>